<accession>A0A5Q0TFE5</accession>
<keyword evidence="15 20" id="KW-0560">Oxidoreductase</keyword>
<dbReference type="Proteomes" id="UP000348942">
    <property type="component" value="Chromosome 1"/>
</dbReference>
<keyword evidence="23" id="KW-1185">Reference proteome</keyword>
<dbReference type="GO" id="GO:0009252">
    <property type="term" value="P:peptidoglycan biosynthetic process"/>
    <property type="evidence" value="ECO:0007669"/>
    <property type="project" value="UniProtKB-UniRule"/>
</dbReference>
<dbReference type="NCBIfam" id="TIGR00179">
    <property type="entry name" value="murB"/>
    <property type="match status" value="1"/>
</dbReference>
<dbReference type="Gene3D" id="3.30.43.10">
    <property type="entry name" value="Uridine Diphospho-n-acetylenolpyruvylglucosamine Reductase, domain 2"/>
    <property type="match status" value="1"/>
</dbReference>
<dbReference type="InterPro" id="IPR003170">
    <property type="entry name" value="MurB"/>
</dbReference>
<keyword evidence="16 20" id="KW-0131">Cell cycle</keyword>
<keyword evidence="12 20" id="KW-0521">NADP</keyword>
<evidence type="ECO:0000256" key="7">
    <source>
        <dbReference type="ARBA" id="ARBA00015188"/>
    </source>
</evidence>
<feature type="domain" description="FAD-binding PCMH-type" evidence="21">
    <location>
        <begin position="17"/>
        <end position="187"/>
    </location>
</feature>
<dbReference type="AlphaFoldDB" id="A0A5Q0TFE5"/>
<comment type="function">
    <text evidence="2 20">Cell wall formation.</text>
</comment>
<comment type="catalytic activity">
    <reaction evidence="19 20">
        <text>UDP-N-acetyl-alpha-D-muramate + NADP(+) = UDP-N-acetyl-3-O-(1-carboxyvinyl)-alpha-D-glucosamine + NADPH + H(+)</text>
        <dbReference type="Rhea" id="RHEA:12248"/>
        <dbReference type="ChEBI" id="CHEBI:15378"/>
        <dbReference type="ChEBI" id="CHEBI:57783"/>
        <dbReference type="ChEBI" id="CHEBI:58349"/>
        <dbReference type="ChEBI" id="CHEBI:68483"/>
        <dbReference type="ChEBI" id="CHEBI:70757"/>
        <dbReference type="EC" id="1.3.1.98"/>
    </reaction>
</comment>
<dbReference type="InterPro" id="IPR006094">
    <property type="entry name" value="Oxid_FAD_bind_N"/>
</dbReference>
<feature type="active site" evidence="20">
    <location>
        <position position="328"/>
    </location>
</feature>
<evidence type="ECO:0000256" key="16">
    <source>
        <dbReference type="ARBA" id="ARBA00023306"/>
    </source>
</evidence>
<evidence type="ECO:0000313" key="22">
    <source>
        <dbReference type="EMBL" id="QGA64029.1"/>
    </source>
</evidence>
<name>A0A5Q0TFE5_9VIBR</name>
<protein>
    <recommendedName>
        <fullName evidence="7 20">UDP-N-acetylenolpyruvoylglucosamine reductase</fullName>
        <ecNumber evidence="6 20">1.3.1.98</ecNumber>
    </recommendedName>
    <alternativeName>
        <fullName evidence="18 20">UDP-N-acetylmuramate dehydrogenase</fullName>
    </alternativeName>
</protein>
<evidence type="ECO:0000256" key="14">
    <source>
        <dbReference type="ARBA" id="ARBA00022984"/>
    </source>
</evidence>
<evidence type="ECO:0000313" key="23">
    <source>
        <dbReference type="Proteomes" id="UP000348942"/>
    </source>
</evidence>
<dbReference type="NCBIfam" id="NF000755">
    <property type="entry name" value="PRK00046.1"/>
    <property type="match status" value="1"/>
</dbReference>
<dbReference type="InterPro" id="IPR036635">
    <property type="entry name" value="MurB_C_sf"/>
</dbReference>
<dbReference type="PANTHER" id="PTHR21071:SF4">
    <property type="entry name" value="UDP-N-ACETYLENOLPYRUVOYLGLUCOSAMINE REDUCTASE"/>
    <property type="match status" value="1"/>
</dbReference>
<evidence type="ECO:0000256" key="11">
    <source>
        <dbReference type="ARBA" id="ARBA00022827"/>
    </source>
</evidence>
<dbReference type="RefSeq" id="WP_153445639.1">
    <property type="nucleotide sequence ID" value="NZ_CP045699.1"/>
</dbReference>
<keyword evidence="8 20" id="KW-0963">Cytoplasm</keyword>
<evidence type="ECO:0000256" key="13">
    <source>
        <dbReference type="ARBA" id="ARBA00022960"/>
    </source>
</evidence>
<evidence type="ECO:0000256" key="5">
    <source>
        <dbReference type="ARBA" id="ARBA00010485"/>
    </source>
</evidence>
<evidence type="ECO:0000256" key="1">
    <source>
        <dbReference type="ARBA" id="ARBA00001974"/>
    </source>
</evidence>
<dbReference type="Gene3D" id="3.90.78.10">
    <property type="entry name" value="UDP-N-acetylenolpyruvoylglucosamine reductase, C-terminal domain"/>
    <property type="match status" value="1"/>
</dbReference>
<evidence type="ECO:0000256" key="10">
    <source>
        <dbReference type="ARBA" id="ARBA00022630"/>
    </source>
</evidence>
<evidence type="ECO:0000256" key="15">
    <source>
        <dbReference type="ARBA" id="ARBA00023002"/>
    </source>
</evidence>
<dbReference type="SUPFAM" id="SSF56194">
    <property type="entry name" value="Uridine diphospho-N-Acetylenolpyruvylglucosamine reductase, MurB, C-terminal domain"/>
    <property type="match status" value="1"/>
</dbReference>
<keyword evidence="17 20" id="KW-0961">Cell wall biogenesis/degradation</keyword>
<keyword evidence="11 20" id="KW-0274">FAD</keyword>
<keyword evidence="10 20" id="KW-0285">Flavoprotein</keyword>
<dbReference type="GO" id="GO:0071555">
    <property type="term" value="P:cell wall organization"/>
    <property type="evidence" value="ECO:0007669"/>
    <property type="project" value="UniProtKB-KW"/>
</dbReference>
<evidence type="ECO:0000256" key="8">
    <source>
        <dbReference type="ARBA" id="ARBA00022490"/>
    </source>
</evidence>
<evidence type="ECO:0000256" key="19">
    <source>
        <dbReference type="ARBA" id="ARBA00048914"/>
    </source>
</evidence>
<reference evidence="22 23" key="1">
    <citation type="submission" date="2019-10" db="EMBL/GenBank/DDBJ databases">
        <title>Vibrio sp. nov., isolated from Coralline algae surface.</title>
        <authorList>
            <person name="Geng Y."/>
            <person name="Zhang X."/>
        </authorList>
    </citation>
    <scope>NUCLEOTIDE SEQUENCE [LARGE SCALE GENOMIC DNA]</scope>
    <source>
        <strain evidence="22 23">SM1977</strain>
    </source>
</reference>
<dbReference type="Pfam" id="PF02873">
    <property type="entry name" value="MurB_C"/>
    <property type="match status" value="1"/>
</dbReference>
<dbReference type="EMBL" id="CP045699">
    <property type="protein sequence ID" value="QGA64029.1"/>
    <property type="molecule type" value="Genomic_DNA"/>
</dbReference>
<evidence type="ECO:0000256" key="18">
    <source>
        <dbReference type="ARBA" id="ARBA00031026"/>
    </source>
</evidence>
<evidence type="ECO:0000259" key="21">
    <source>
        <dbReference type="PROSITE" id="PS51387"/>
    </source>
</evidence>
<keyword evidence="14 20" id="KW-0573">Peptidoglycan synthesis</keyword>
<comment type="subcellular location">
    <subcellularLocation>
        <location evidence="3 20">Cytoplasm</location>
    </subcellularLocation>
</comment>
<keyword evidence="13 20" id="KW-0133">Cell shape</keyword>
<comment type="cofactor">
    <cofactor evidence="1 20">
        <name>FAD</name>
        <dbReference type="ChEBI" id="CHEBI:57692"/>
    </cofactor>
</comment>
<comment type="pathway">
    <text evidence="4 20">Cell wall biogenesis; peptidoglycan biosynthesis.</text>
</comment>
<dbReference type="PANTHER" id="PTHR21071">
    <property type="entry name" value="UDP-N-ACETYLENOLPYRUVOYLGLUCOSAMINE REDUCTASE"/>
    <property type="match status" value="1"/>
</dbReference>
<dbReference type="InterPro" id="IPR016169">
    <property type="entry name" value="FAD-bd_PCMH_sub2"/>
</dbReference>
<evidence type="ECO:0000256" key="20">
    <source>
        <dbReference type="HAMAP-Rule" id="MF_00037"/>
    </source>
</evidence>
<evidence type="ECO:0000256" key="9">
    <source>
        <dbReference type="ARBA" id="ARBA00022618"/>
    </source>
</evidence>
<dbReference type="GO" id="GO:0008762">
    <property type="term" value="F:UDP-N-acetylmuramate dehydrogenase activity"/>
    <property type="evidence" value="ECO:0007669"/>
    <property type="project" value="UniProtKB-UniRule"/>
</dbReference>
<dbReference type="PROSITE" id="PS51387">
    <property type="entry name" value="FAD_PCMH"/>
    <property type="match status" value="1"/>
</dbReference>
<dbReference type="HAMAP" id="MF_00037">
    <property type="entry name" value="MurB"/>
    <property type="match status" value="1"/>
</dbReference>
<gene>
    <name evidence="20 22" type="primary">murB</name>
    <name evidence="22" type="ORF">GFB47_00465</name>
</gene>
<dbReference type="UniPathway" id="UPA00219"/>
<evidence type="ECO:0000256" key="6">
    <source>
        <dbReference type="ARBA" id="ARBA00012518"/>
    </source>
</evidence>
<keyword evidence="9 20" id="KW-0132">Cell division</keyword>
<evidence type="ECO:0000256" key="3">
    <source>
        <dbReference type="ARBA" id="ARBA00004496"/>
    </source>
</evidence>
<evidence type="ECO:0000256" key="4">
    <source>
        <dbReference type="ARBA" id="ARBA00004752"/>
    </source>
</evidence>
<dbReference type="GO" id="GO:0005829">
    <property type="term" value="C:cytosol"/>
    <property type="evidence" value="ECO:0007669"/>
    <property type="project" value="TreeGrafter"/>
</dbReference>
<organism evidence="22 23">
    <name type="scientific">Vibrio algicola</name>
    <dbReference type="NCBI Taxonomy" id="2662262"/>
    <lineage>
        <taxon>Bacteria</taxon>
        <taxon>Pseudomonadati</taxon>
        <taxon>Pseudomonadota</taxon>
        <taxon>Gammaproteobacteria</taxon>
        <taxon>Vibrionales</taxon>
        <taxon>Vibrionaceae</taxon>
        <taxon>Vibrio</taxon>
    </lineage>
</organism>
<evidence type="ECO:0000256" key="2">
    <source>
        <dbReference type="ARBA" id="ARBA00003921"/>
    </source>
</evidence>
<dbReference type="InterPro" id="IPR036318">
    <property type="entry name" value="FAD-bd_PCMH-like_sf"/>
</dbReference>
<dbReference type="InterPro" id="IPR011601">
    <property type="entry name" value="MurB_C"/>
</dbReference>
<dbReference type="Gene3D" id="3.30.465.10">
    <property type="match status" value="1"/>
</dbReference>
<dbReference type="Pfam" id="PF01565">
    <property type="entry name" value="FAD_binding_4"/>
    <property type="match status" value="1"/>
</dbReference>
<dbReference type="InterPro" id="IPR016167">
    <property type="entry name" value="FAD-bd_PCMH_sub1"/>
</dbReference>
<evidence type="ECO:0000256" key="12">
    <source>
        <dbReference type="ARBA" id="ARBA00022857"/>
    </source>
</evidence>
<comment type="similarity">
    <text evidence="5 20">Belongs to the MurB family.</text>
</comment>
<feature type="active site" description="Proton donor" evidence="20">
    <location>
        <position position="233"/>
    </location>
</feature>
<feature type="active site" evidence="20">
    <location>
        <position position="163"/>
    </location>
</feature>
<proteinExistence type="inferred from homology"/>
<dbReference type="SUPFAM" id="SSF56176">
    <property type="entry name" value="FAD-binding/transporter-associated domain-like"/>
    <property type="match status" value="1"/>
</dbReference>
<dbReference type="InterPro" id="IPR016166">
    <property type="entry name" value="FAD-bd_PCMH"/>
</dbReference>
<dbReference type="GO" id="GO:0071949">
    <property type="term" value="F:FAD binding"/>
    <property type="evidence" value="ECO:0007669"/>
    <property type="project" value="InterPro"/>
</dbReference>
<dbReference type="GO" id="GO:0008360">
    <property type="term" value="P:regulation of cell shape"/>
    <property type="evidence" value="ECO:0007669"/>
    <property type="project" value="UniProtKB-KW"/>
</dbReference>
<sequence length="349" mass="38607">MNVNDNVNLKPFHTFGIDMPCDTLIEATTIEDIAQAFQSMEWIRKPKLLLGKGSNVLFTEPYQGVVIVNHLQGKTLTEKEGHYHLNISGGEDWPSLVDWTLEQGIGGLENLALIPGCAGSAPIQNIGAYGVEFKDVCEYVDYLDLADFKVKRLSAAECCFSYRDSIFKQALYNKVVITAVGLVLSKEWCPNLSYGPLAAHKDLLNTPKSVSDLVCEIRRSKLPDPAVMGNAGSFFKNPIISHEHYQQLKIAHPEMSGYETEVGVKIAAGWLIDRCGLKGHQVGGAQVHPQQALVLVNTGTASAKDVLDLAWFIKQSVKTKYGVELEHEVRFFTATEESKLDVILQESER</sequence>
<dbReference type="EC" id="1.3.1.98" evidence="6 20"/>
<dbReference type="GO" id="GO:0051301">
    <property type="term" value="P:cell division"/>
    <property type="evidence" value="ECO:0007669"/>
    <property type="project" value="UniProtKB-KW"/>
</dbReference>
<evidence type="ECO:0000256" key="17">
    <source>
        <dbReference type="ARBA" id="ARBA00023316"/>
    </source>
</evidence>